<dbReference type="Gene3D" id="2.120.10.10">
    <property type="match status" value="2"/>
</dbReference>
<evidence type="ECO:0000256" key="1">
    <source>
        <dbReference type="ARBA" id="ARBA00000427"/>
    </source>
</evidence>
<reference evidence="6" key="1">
    <citation type="submission" date="2017-09" db="EMBL/GenBank/DDBJ databases">
        <title>Metaegenomics of thermophilic ammonia-oxidizing enrichment culture.</title>
        <authorList>
            <person name="Kato S."/>
            <person name="Suzuki K."/>
        </authorList>
    </citation>
    <scope>NUCLEOTIDE SEQUENCE [LARGE SCALE GENOMIC DNA]</scope>
</reference>
<dbReference type="Pfam" id="PF13088">
    <property type="entry name" value="BNR_2"/>
    <property type="match status" value="1"/>
</dbReference>
<dbReference type="Proteomes" id="UP000236642">
    <property type="component" value="Unassembled WGS sequence"/>
</dbReference>
<evidence type="ECO:0000259" key="4">
    <source>
        <dbReference type="Pfam" id="PF13088"/>
    </source>
</evidence>
<sequence length="461" mass="50887">MHAFSRGISLIGLLLPGLAVSLALARMEAEPLPPPLWGPNVVANSDRSGFAQQEPSLAIHPQDPQNLVVAAKDFRRTQDITREVWIYVSFDGGRSWPIQLPFPGLPPAITRQSDPVVLATEEGRFYVLVLGAGTPAYRHHGLFLTWSEDGGRTWRDAVTVIADPSTILDDKPWLARDNRPGSPFYGRLYVAWRPMHADVLWMVHSGDGGLSWSPPVTATEGEGVQGAMPVVGADGAVHLFYVEPMSPTATGEIRVVTSYDGGRSFSPPRRVSSVLQPPSPVRPYDQWRLYTLPSAAADPFDANRLYVAWTALSPREDLGTEVVFARSEDGGRTWSVSVPFAAPGDAMHPIVRTDPGGWVHLFWLDRRRDPRNRLFDAFYAYSPDGGRTWSPPFRVSSRAFDLNLQVPPISPAPGDYWGLDVARDRVCAAWSDTRFGDEDIMVACGIFPSSSRLLLPRVPLW</sequence>
<protein>
    <recommendedName>
        <fullName evidence="3">exo-alpha-sialidase</fullName>
        <ecNumber evidence="3">3.2.1.18</ecNumber>
    </recommendedName>
</protein>
<dbReference type="EMBL" id="BEHY01000134">
    <property type="protein sequence ID" value="GBD10241.1"/>
    <property type="molecule type" value="Genomic_DNA"/>
</dbReference>
<feature type="domain" description="Sialidase" evidence="4">
    <location>
        <begin position="197"/>
        <end position="392"/>
    </location>
</feature>
<dbReference type="InterPro" id="IPR026856">
    <property type="entry name" value="Sialidase_fam"/>
</dbReference>
<dbReference type="GO" id="GO:0006689">
    <property type="term" value="P:ganglioside catabolic process"/>
    <property type="evidence" value="ECO:0007669"/>
    <property type="project" value="TreeGrafter"/>
</dbReference>
<name>A0A2H5Y9X7_9CHLR</name>
<gene>
    <name evidence="5" type="ORF">HRbin22_02508</name>
</gene>
<proteinExistence type="inferred from homology"/>
<dbReference type="GO" id="GO:0009313">
    <property type="term" value="P:oligosaccharide catabolic process"/>
    <property type="evidence" value="ECO:0007669"/>
    <property type="project" value="TreeGrafter"/>
</dbReference>
<dbReference type="PANTHER" id="PTHR10628:SF30">
    <property type="entry name" value="EXO-ALPHA-SIALIDASE"/>
    <property type="match status" value="1"/>
</dbReference>
<dbReference type="SUPFAM" id="SSF50939">
    <property type="entry name" value="Sialidases"/>
    <property type="match status" value="1"/>
</dbReference>
<accession>A0A2H5Y9X7</accession>
<dbReference type="GO" id="GO:0005737">
    <property type="term" value="C:cytoplasm"/>
    <property type="evidence" value="ECO:0007669"/>
    <property type="project" value="TreeGrafter"/>
</dbReference>
<evidence type="ECO:0000313" key="6">
    <source>
        <dbReference type="Proteomes" id="UP000236642"/>
    </source>
</evidence>
<evidence type="ECO:0000256" key="2">
    <source>
        <dbReference type="ARBA" id="ARBA00009348"/>
    </source>
</evidence>
<dbReference type="EC" id="3.2.1.18" evidence="3"/>
<dbReference type="AlphaFoldDB" id="A0A2H5Y9X7"/>
<dbReference type="CDD" id="cd15482">
    <property type="entry name" value="Sialidase_non-viral"/>
    <property type="match status" value="1"/>
</dbReference>
<dbReference type="GO" id="GO:0016020">
    <property type="term" value="C:membrane"/>
    <property type="evidence" value="ECO:0007669"/>
    <property type="project" value="TreeGrafter"/>
</dbReference>
<organism evidence="5 6">
    <name type="scientific">Candidatus Thermoflexus japonica</name>
    <dbReference type="NCBI Taxonomy" id="2035417"/>
    <lineage>
        <taxon>Bacteria</taxon>
        <taxon>Bacillati</taxon>
        <taxon>Chloroflexota</taxon>
        <taxon>Thermoflexia</taxon>
        <taxon>Thermoflexales</taxon>
        <taxon>Thermoflexaceae</taxon>
        <taxon>Thermoflexus</taxon>
    </lineage>
</organism>
<comment type="caution">
    <text evidence="5">The sequence shown here is derived from an EMBL/GenBank/DDBJ whole genome shotgun (WGS) entry which is preliminary data.</text>
</comment>
<dbReference type="SUPFAM" id="SSF110296">
    <property type="entry name" value="Oligoxyloglucan reducing end-specific cellobiohydrolase"/>
    <property type="match status" value="1"/>
</dbReference>
<evidence type="ECO:0000313" key="5">
    <source>
        <dbReference type="EMBL" id="GBD10241.1"/>
    </source>
</evidence>
<comment type="catalytic activity">
    <reaction evidence="1">
        <text>Hydrolysis of alpha-(2-&gt;3)-, alpha-(2-&gt;6)-, alpha-(2-&gt;8)- glycosidic linkages of terminal sialic acid residues in oligosaccharides, glycoproteins, glycolipids, colominic acid and synthetic substrates.</text>
        <dbReference type="EC" id="3.2.1.18"/>
    </reaction>
</comment>
<evidence type="ECO:0000256" key="3">
    <source>
        <dbReference type="ARBA" id="ARBA00012733"/>
    </source>
</evidence>
<dbReference type="InterPro" id="IPR036278">
    <property type="entry name" value="Sialidase_sf"/>
</dbReference>
<dbReference type="PANTHER" id="PTHR10628">
    <property type="entry name" value="SIALIDASE"/>
    <property type="match status" value="1"/>
</dbReference>
<dbReference type="GO" id="GO:0004308">
    <property type="term" value="F:exo-alpha-sialidase activity"/>
    <property type="evidence" value="ECO:0007669"/>
    <property type="project" value="UniProtKB-EC"/>
</dbReference>
<dbReference type="InterPro" id="IPR011040">
    <property type="entry name" value="Sialidase"/>
</dbReference>
<comment type="similarity">
    <text evidence="2">Belongs to the glycosyl hydrolase 33 family.</text>
</comment>